<gene>
    <name evidence="3" type="ORF">HCN44_000889</name>
</gene>
<dbReference type="Proteomes" id="UP000639338">
    <property type="component" value="Unassembled WGS sequence"/>
</dbReference>
<dbReference type="OrthoDB" id="10043580at2759"/>
<proteinExistence type="predicted"/>
<dbReference type="EMBL" id="JACMRX010000005">
    <property type="protein sequence ID" value="KAF7988316.1"/>
    <property type="molecule type" value="Genomic_DNA"/>
</dbReference>
<comment type="caution">
    <text evidence="3">The sequence shown here is derived from an EMBL/GenBank/DDBJ whole genome shotgun (WGS) entry which is preliminary data.</text>
</comment>
<protein>
    <recommendedName>
        <fullName evidence="2">DUF4604 domain-containing protein</fullName>
    </recommendedName>
</protein>
<evidence type="ECO:0000313" key="4">
    <source>
        <dbReference type="Proteomes" id="UP000639338"/>
    </source>
</evidence>
<keyword evidence="4" id="KW-1185">Reference proteome</keyword>
<accession>A0A834XK42</accession>
<sequence length="142" mass="16331">MSKKKHNVAYMKPSEPKFLRELKEQAGYKAGPTVETKRGVFPGYENEDIESDDERINPAEEEPVVVVLKNGDMTLDEVENYKKAKEEEELQAPADLSKRILFNRKSKHQDDKTDDNISKPKKKIKTTKTTKSLLSFDDDDNE</sequence>
<feature type="region of interest" description="Disordered" evidence="1">
    <location>
        <begin position="84"/>
        <end position="142"/>
    </location>
</feature>
<evidence type="ECO:0000256" key="1">
    <source>
        <dbReference type="SAM" id="MobiDB-lite"/>
    </source>
</evidence>
<dbReference type="PANTHER" id="PTHR31195:SF2">
    <property type="entry name" value="GEO02494P1"/>
    <property type="match status" value="1"/>
</dbReference>
<dbReference type="PANTHER" id="PTHR31195">
    <property type="entry name" value="GEO02494P1"/>
    <property type="match status" value="1"/>
</dbReference>
<feature type="compositionally biased region" description="Basic and acidic residues" evidence="1">
    <location>
        <begin position="108"/>
        <end position="118"/>
    </location>
</feature>
<evidence type="ECO:0000259" key="2">
    <source>
        <dbReference type="Pfam" id="PF15377"/>
    </source>
</evidence>
<dbReference type="InterPro" id="IPR027911">
    <property type="entry name" value="DUF4604"/>
</dbReference>
<reference evidence="3 4" key="1">
    <citation type="submission" date="2020-08" db="EMBL/GenBank/DDBJ databases">
        <title>Aphidius gifuensis genome sequencing and assembly.</title>
        <authorList>
            <person name="Du Z."/>
        </authorList>
    </citation>
    <scope>NUCLEOTIDE SEQUENCE [LARGE SCALE GENOMIC DNA]</scope>
    <source>
        <strain evidence="3">YNYX2018</strain>
        <tissue evidence="3">Adults</tissue>
    </source>
</reference>
<feature type="domain" description="DUF4604" evidence="2">
    <location>
        <begin position="7"/>
        <end position="89"/>
    </location>
</feature>
<feature type="compositionally biased region" description="Acidic residues" evidence="1">
    <location>
        <begin position="45"/>
        <end position="60"/>
    </location>
</feature>
<feature type="compositionally biased region" description="Basic residues" evidence="1">
    <location>
        <begin position="119"/>
        <end position="128"/>
    </location>
</feature>
<feature type="region of interest" description="Disordered" evidence="1">
    <location>
        <begin position="29"/>
        <end position="60"/>
    </location>
</feature>
<dbReference type="Pfam" id="PF15377">
    <property type="entry name" value="DUF4604"/>
    <property type="match status" value="1"/>
</dbReference>
<evidence type="ECO:0000313" key="3">
    <source>
        <dbReference type="EMBL" id="KAF7988316.1"/>
    </source>
</evidence>
<name>A0A834XK42_APHGI</name>
<organism evidence="3 4">
    <name type="scientific">Aphidius gifuensis</name>
    <name type="common">Parasitoid wasp</name>
    <dbReference type="NCBI Taxonomy" id="684658"/>
    <lineage>
        <taxon>Eukaryota</taxon>
        <taxon>Metazoa</taxon>
        <taxon>Ecdysozoa</taxon>
        <taxon>Arthropoda</taxon>
        <taxon>Hexapoda</taxon>
        <taxon>Insecta</taxon>
        <taxon>Pterygota</taxon>
        <taxon>Neoptera</taxon>
        <taxon>Endopterygota</taxon>
        <taxon>Hymenoptera</taxon>
        <taxon>Apocrita</taxon>
        <taxon>Ichneumonoidea</taxon>
        <taxon>Braconidae</taxon>
        <taxon>Aphidiinae</taxon>
        <taxon>Aphidius</taxon>
    </lineage>
</organism>
<dbReference type="AlphaFoldDB" id="A0A834XK42"/>
<dbReference type="InterPro" id="IPR040219">
    <property type="entry name" value="KIAA1143-like"/>
</dbReference>